<proteinExistence type="inferred from homology"/>
<dbReference type="SUPFAM" id="SSF103088">
    <property type="entry name" value="OmpA-like"/>
    <property type="match status" value="1"/>
</dbReference>
<evidence type="ECO:0000259" key="9">
    <source>
        <dbReference type="PROSITE" id="PS51123"/>
    </source>
</evidence>
<feature type="domain" description="OmpA-like" evidence="9">
    <location>
        <begin position="91"/>
        <end position="220"/>
    </location>
</feature>
<keyword evidence="10" id="KW-0969">Cilium</keyword>
<gene>
    <name evidence="10" type="ORF">KL86APRO_10394</name>
</gene>
<accession>A0A212J2W6</accession>
<evidence type="ECO:0000256" key="1">
    <source>
        <dbReference type="ARBA" id="ARBA00004162"/>
    </source>
</evidence>
<dbReference type="InterPro" id="IPR036737">
    <property type="entry name" value="OmpA-like_sf"/>
</dbReference>
<dbReference type="InterPro" id="IPR050330">
    <property type="entry name" value="Bact_OuterMem_StrucFunc"/>
</dbReference>
<evidence type="ECO:0000256" key="5">
    <source>
        <dbReference type="ARBA" id="ARBA00022989"/>
    </source>
</evidence>
<keyword evidence="6 7" id="KW-0472">Membrane</keyword>
<dbReference type="CDD" id="cd07185">
    <property type="entry name" value="OmpA_C-like"/>
    <property type="match status" value="1"/>
</dbReference>
<evidence type="ECO:0000256" key="3">
    <source>
        <dbReference type="ARBA" id="ARBA00022475"/>
    </source>
</evidence>
<dbReference type="InterPro" id="IPR006665">
    <property type="entry name" value="OmpA-like"/>
</dbReference>
<dbReference type="PANTHER" id="PTHR30329:SF21">
    <property type="entry name" value="LIPOPROTEIN YIAD-RELATED"/>
    <property type="match status" value="1"/>
</dbReference>
<dbReference type="GO" id="GO:0005886">
    <property type="term" value="C:plasma membrane"/>
    <property type="evidence" value="ECO:0007669"/>
    <property type="project" value="UniProtKB-SubCell"/>
</dbReference>
<comment type="subcellular location">
    <subcellularLocation>
        <location evidence="1">Cell membrane</location>
        <topology evidence="1">Single-pass membrane protein</topology>
    </subcellularLocation>
</comment>
<dbReference type="PROSITE" id="PS51123">
    <property type="entry name" value="OMPA_2"/>
    <property type="match status" value="1"/>
</dbReference>
<keyword evidence="10" id="KW-0966">Cell projection</keyword>
<comment type="similarity">
    <text evidence="2">Belongs to the MotB family.</text>
</comment>
<dbReference type="AlphaFoldDB" id="A0A212J2W6"/>
<dbReference type="Pfam" id="PF13677">
    <property type="entry name" value="MotB_plug"/>
    <property type="match status" value="1"/>
</dbReference>
<keyword evidence="5 8" id="KW-1133">Transmembrane helix</keyword>
<keyword evidence="4 8" id="KW-0812">Transmembrane</keyword>
<keyword evidence="3" id="KW-1003">Cell membrane</keyword>
<evidence type="ECO:0000256" key="4">
    <source>
        <dbReference type="ARBA" id="ARBA00022692"/>
    </source>
</evidence>
<name>A0A212J2W6_9PROT</name>
<dbReference type="Pfam" id="PF00691">
    <property type="entry name" value="OmpA"/>
    <property type="match status" value="1"/>
</dbReference>
<reference evidence="10" key="1">
    <citation type="submission" date="2016-04" db="EMBL/GenBank/DDBJ databases">
        <authorList>
            <person name="Evans L.H."/>
            <person name="Alamgir A."/>
            <person name="Owens N."/>
            <person name="Weber N.D."/>
            <person name="Virtaneva K."/>
            <person name="Barbian K."/>
            <person name="Babar A."/>
            <person name="Rosenke K."/>
        </authorList>
    </citation>
    <scope>NUCLEOTIDE SEQUENCE</scope>
    <source>
        <strain evidence="10">86</strain>
    </source>
</reference>
<evidence type="ECO:0000256" key="6">
    <source>
        <dbReference type="ARBA" id="ARBA00023136"/>
    </source>
</evidence>
<evidence type="ECO:0000256" key="2">
    <source>
        <dbReference type="ARBA" id="ARBA00008914"/>
    </source>
</evidence>
<evidence type="ECO:0000313" key="10">
    <source>
        <dbReference type="EMBL" id="SBV93515.1"/>
    </source>
</evidence>
<dbReference type="PANTHER" id="PTHR30329">
    <property type="entry name" value="STATOR ELEMENT OF FLAGELLAR MOTOR COMPLEX"/>
    <property type="match status" value="1"/>
</dbReference>
<keyword evidence="10" id="KW-0282">Flagellum</keyword>
<dbReference type="InterPro" id="IPR025713">
    <property type="entry name" value="MotB-like_N_dom"/>
</dbReference>
<protein>
    <submittedName>
        <fullName evidence="10">Flagellar motor rotation protein MotB</fullName>
    </submittedName>
</protein>
<organism evidence="10">
    <name type="scientific">uncultured Alphaproteobacteria bacterium</name>
    <dbReference type="NCBI Taxonomy" id="91750"/>
    <lineage>
        <taxon>Bacteria</taxon>
        <taxon>Pseudomonadati</taxon>
        <taxon>Pseudomonadota</taxon>
        <taxon>Alphaproteobacteria</taxon>
        <taxon>environmental samples</taxon>
    </lineage>
</organism>
<dbReference type="Gene3D" id="3.30.1330.60">
    <property type="entry name" value="OmpA-like domain"/>
    <property type="match status" value="1"/>
</dbReference>
<evidence type="ECO:0000256" key="8">
    <source>
        <dbReference type="SAM" id="Phobius"/>
    </source>
</evidence>
<dbReference type="EMBL" id="FLUO01000001">
    <property type="protein sequence ID" value="SBV93515.1"/>
    <property type="molecule type" value="Genomic_DNA"/>
</dbReference>
<evidence type="ECO:0000256" key="7">
    <source>
        <dbReference type="PROSITE-ProRule" id="PRU00473"/>
    </source>
</evidence>
<sequence>MIIPTRRPPQSNDEDWMTTYADMVTLLLGFFILLASISKVDMALFEQVQAGMAKGVGKRDIETPLENLKREVKEILVEMNVDETSSIGSDSSGVIIEFASSSFFDPGSAVLRDTAKPILSRVADTLNADIYKNFQVEVQGHTDDTPIHNAQFPSNWELSAARATGVVRYFLEQKMVPARLRAVGLADVAPKVPNLDPFGNPLPQNREINRRIVIRVNPDRLR</sequence>
<feature type="transmembrane region" description="Helical" evidence="8">
    <location>
        <begin position="20"/>
        <end position="37"/>
    </location>
</feature>